<dbReference type="InterPro" id="IPR051317">
    <property type="entry name" value="Gfo/Idh/MocA_oxidoreduct"/>
</dbReference>
<dbReference type="PANTHER" id="PTHR43708">
    <property type="entry name" value="CONSERVED EXPRESSED OXIDOREDUCTASE (EUROFUNG)"/>
    <property type="match status" value="1"/>
</dbReference>
<dbReference type="AlphaFoldDB" id="A0A251XXD8"/>
<evidence type="ECO:0000259" key="4">
    <source>
        <dbReference type="Pfam" id="PF01408"/>
    </source>
</evidence>
<evidence type="ECO:0000313" key="7">
    <source>
        <dbReference type="Proteomes" id="UP000195106"/>
    </source>
</evidence>
<feature type="domain" description="Gfo/Idh/MocA-like oxidoreductase N-terminal" evidence="4">
    <location>
        <begin position="51"/>
        <end position="170"/>
    </location>
</feature>
<evidence type="ECO:0000256" key="2">
    <source>
        <dbReference type="SAM" id="MobiDB-lite"/>
    </source>
</evidence>
<name>A0A251XXD8_9MICO</name>
<dbReference type="Proteomes" id="UP000195106">
    <property type="component" value="Unassembled WGS sequence"/>
</dbReference>
<protein>
    <submittedName>
        <fullName evidence="6">4-carboxy-2-hydroxymuconate-6-semialdehyde dehydrogenase</fullName>
    </submittedName>
</protein>
<evidence type="ECO:0000313" key="6">
    <source>
        <dbReference type="EMBL" id="OUE10197.1"/>
    </source>
</evidence>
<dbReference type="SUPFAM" id="SSF55347">
    <property type="entry name" value="Glyceraldehyde-3-phosphate dehydrogenase-like, C-terminal domain"/>
    <property type="match status" value="1"/>
</dbReference>
<feature type="signal peptide" evidence="3">
    <location>
        <begin position="1"/>
        <end position="23"/>
    </location>
</feature>
<evidence type="ECO:0000256" key="3">
    <source>
        <dbReference type="SAM" id="SignalP"/>
    </source>
</evidence>
<comment type="caution">
    <text evidence="6">The sequence shown here is derived from an EMBL/GenBank/DDBJ whole genome shotgun (WGS) entry which is preliminary data.</text>
</comment>
<sequence>MSAAKATPAVPATPAAPVAPASAATPATPAAPAVEPATTAAAPAYDGPRVRVIHVGLGGWGGDWARNAVPPVDEIEVAAIVDPSEPTRERVRTLLGLPAGIAFASLADALAAVEADAVIITAPAVTHAPLALEALAAGKHVIVEKPFANSIADAAEVVRRGEELGLLVQVSQNYRWYPAPRRVRELLAADAVGEVATIEIDFRQWDNDQPEGYPHYTFPQPIINDMAIHHFDLIRMVTGREAVRVFARTSRPSFSHYRDPAVASMVIELEGGLIVDYRGSWLHRGPATPWAGEWRIAGADGELTFTSRGGDGASADRVGIRDAAGSERELDLETLPLIGRAAGLRAFALSILGGTPPETSGRDNLGSLALMEAAGRSAESGAFEDVRNPLAG</sequence>
<feature type="region of interest" description="Disordered" evidence="2">
    <location>
        <begin position="1"/>
        <end position="30"/>
    </location>
</feature>
<dbReference type="SUPFAM" id="SSF51735">
    <property type="entry name" value="NAD(P)-binding Rossmann-fold domains"/>
    <property type="match status" value="1"/>
</dbReference>
<dbReference type="EMBL" id="MDHJ01000001">
    <property type="protein sequence ID" value="OUE10197.1"/>
    <property type="molecule type" value="Genomic_DNA"/>
</dbReference>
<proteinExistence type="predicted"/>
<dbReference type="InterPro" id="IPR055170">
    <property type="entry name" value="GFO_IDH_MocA-like_dom"/>
</dbReference>
<gene>
    <name evidence="6" type="primary">ligC</name>
    <name evidence="6" type="ORF">CMsap09_14715</name>
</gene>
<evidence type="ECO:0000259" key="5">
    <source>
        <dbReference type="Pfam" id="PF22725"/>
    </source>
</evidence>
<reference evidence="6 7" key="1">
    <citation type="submission" date="2016-08" db="EMBL/GenBank/DDBJ databases">
        <title>Genome sequence of Clavibacter michiganensis spp. strain CASJ009.</title>
        <authorList>
            <person name="Thapa S.P."/>
            <person name="Coaker G."/>
        </authorList>
    </citation>
    <scope>NUCLEOTIDE SEQUENCE [LARGE SCALE GENOMIC DNA]</scope>
    <source>
        <strain evidence="6">CASJ009</strain>
    </source>
</reference>
<dbReference type="Pfam" id="PF01408">
    <property type="entry name" value="GFO_IDH_MocA"/>
    <property type="match status" value="1"/>
</dbReference>
<keyword evidence="3" id="KW-0732">Signal</keyword>
<dbReference type="GO" id="GO:0000166">
    <property type="term" value="F:nucleotide binding"/>
    <property type="evidence" value="ECO:0007669"/>
    <property type="project" value="InterPro"/>
</dbReference>
<feature type="domain" description="GFO/IDH/MocA-like oxidoreductase" evidence="5">
    <location>
        <begin position="181"/>
        <end position="303"/>
    </location>
</feature>
<evidence type="ECO:0000256" key="1">
    <source>
        <dbReference type="ARBA" id="ARBA00023027"/>
    </source>
</evidence>
<dbReference type="InterPro" id="IPR036291">
    <property type="entry name" value="NAD(P)-bd_dom_sf"/>
</dbReference>
<dbReference type="Gene3D" id="3.40.50.720">
    <property type="entry name" value="NAD(P)-binding Rossmann-like Domain"/>
    <property type="match status" value="1"/>
</dbReference>
<feature type="chain" id="PRO_5012377449" evidence="3">
    <location>
        <begin position="24"/>
        <end position="392"/>
    </location>
</feature>
<dbReference type="Pfam" id="PF22725">
    <property type="entry name" value="GFO_IDH_MocA_C3"/>
    <property type="match status" value="1"/>
</dbReference>
<accession>A0A251XXD8</accession>
<dbReference type="Gene3D" id="3.30.360.10">
    <property type="entry name" value="Dihydrodipicolinate Reductase, domain 2"/>
    <property type="match status" value="1"/>
</dbReference>
<dbReference type="InterPro" id="IPR000683">
    <property type="entry name" value="Gfo/Idh/MocA-like_OxRdtase_N"/>
</dbReference>
<keyword evidence="1" id="KW-0520">NAD</keyword>
<organism evidence="6 7">
    <name type="scientific">Clavibacter michiganensis</name>
    <dbReference type="NCBI Taxonomy" id="28447"/>
    <lineage>
        <taxon>Bacteria</taxon>
        <taxon>Bacillati</taxon>
        <taxon>Actinomycetota</taxon>
        <taxon>Actinomycetes</taxon>
        <taxon>Micrococcales</taxon>
        <taxon>Microbacteriaceae</taxon>
        <taxon>Clavibacter</taxon>
    </lineage>
</organism>
<dbReference type="PANTHER" id="PTHR43708:SF8">
    <property type="entry name" value="OXIDOREDUCTASE"/>
    <property type="match status" value="1"/>
</dbReference>